<dbReference type="EMBL" id="CCNE01000014">
    <property type="protein sequence ID" value="CDX55908.1"/>
    <property type="molecule type" value="Genomic_DNA"/>
</dbReference>
<evidence type="ECO:0000313" key="3">
    <source>
        <dbReference type="Proteomes" id="UP000046122"/>
    </source>
</evidence>
<feature type="region of interest" description="Disordered" evidence="1">
    <location>
        <begin position="20"/>
        <end position="39"/>
    </location>
</feature>
<accession>A0A090G3P9</accession>
<reference evidence="2 3" key="1">
    <citation type="submission" date="2014-08" db="EMBL/GenBank/DDBJ databases">
        <authorList>
            <person name="Moulin Lionel"/>
        </authorList>
    </citation>
    <scope>NUCLEOTIDE SEQUENCE [LARGE SCALE GENOMIC DNA]</scope>
</reference>
<gene>
    <name evidence="2" type="ORF">MPL3365_210130</name>
</gene>
<dbReference type="Proteomes" id="UP000046122">
    <property type="component" value="Unassembled WGS sequence"/>
</dbReference>
<sequence>MSHVPLLDDREPARWRQLREFATRRDTPDSGDKENKNNALRESAPVYAHVWAKSGARGAEAYAKPPKNCRWCRIHAQPSGIARFELGSDYCLTLSKPSRLLQEEKMKTVTIDELLTWAFVHELPKGGGVEGLDNPHSAWRSLQASSWSKITGFGELGALIDGGRKDYENFWLEQGEPHEDAVTVGREVAALAGCDAVIPAEWNALADWPDTKGLAELHVARAVDRYGRRSHEQRGEGIVSLVVGTAILGREPDWTAEPSKIRLAERAGRPAWFVMKRVTDENGQTFDIEVHGYDERAKRPVSGAYRKYEFSTDPGGDIMGRLDYQIWVAALRRLESELATQLTAHRLVVSDRSMTPWLDADRPGIWLADRAAAGHVKKTASVR</sequence>
<name>A0A090G3P9_MESPL</name>
<evidence type="ECO:0000256" key="1">
    <source>
        <dbReference type="SAM" id="MobiDB-lite"/>
    </source>
</evidence>
<feature type="compositionally biased region" description="Basic and acidic residues" evidence="1">
    <location>
        <begin position="20"/>
        <end position="36"/>
    </location>
</feature>
<organism evidence="2 3">
    <name type="scientific">Mesorhizobium plurifarium</name>
    <dbReference type="NCBI Taxonomy" id="69974"/>
    <lineage>
        <taxon>Bacteria</taxon>
        <taxon>Pseudomonadati</taxon>
        <taxon>Pseudomonadota</taxon>
        <taxon>Alphaproteobacteria</taxon>
        <taxon>Hyphomicrobiales</taxon>
        <taxon>Phyllobacteriaceae</taxon>
        <taxon>Mesorhizobium</taxon>
    </lineage>
</organism>
<evidence type="ECO:0000313" key="2">
    <source>
        <dbReference type="EMBL" id="CDX55908.1"/>
    </source>
</evidence>
<proteinExistence type="predicted"/>
<dbReference type="AlphaFoldDB" id="A0A090G3P9"/>
<protein>
    <submittedName>
        <fullName evidence="2">Uncharacterized protein</fullName>
    </submittedName>
</protein>